<dbReference type="GO" id="GO:0052689">
    <property type="term" value="F:carboxylic ester hydrolase activity"/>
    <property type="evidence" value="ECO:0007669"/>
    <property type="project" value="UniProtKB-KW"/>
</dbReference>
<evidence type="ECO:0000256" key="1">
    <source>
        <dbReference type="ARBA" id="ARBA00005964"/>
    </source>
</evidence>
<dbReference type="InterPro" id="IPR050309">
    <property type="entry name" value="Type-B_Carboxylest/Lipase"/>
</dbReference>
<dbReference type="EMBL" id="LNIX01000019">
    <property type="protein sequence ID" value="OXA44281.1"/>
    <property type="molecule type" value="Genomic_DNA"/>
</dbReference>
<protein>
    <submittedName>
        <fullName evidence="6">Carboxylesterase 1C</fullName>
    </submittedName>
</protein>
<keyword evidence="2" id="KW-0719">Serine esterase</keyword>
<dbReference type="AlphaFoldDB" id="A0A226DI60"/>
<accession>A0A226DI60</accession>
<evidence type="ECO:0000313" key="6">
    <source>
        <dbReference type="EMBL" id="OXA44281.1"/>
    </source>
</evidence>
<name>A0A226DI60_FOLCA</name>
<evidence type="ECO:0000256" key="2">
    <source>
        <dbReference type="ARBA" id="ARBA00022487"/>
    </source>
</evidence>
<evidence type="ECO:0000259" key="5">
    <source>
        <dbReference type="Pfam" id="PF00135"/>
    </source>
</evidence>
<dbReference type="InterPro" id="IPR002018">
    <property type="entry name" value="CarbesteraseB"/>
</dbReference>
<dbReference type="Proteomes" id="UP000198287">
    <property type="component" value="Unassembled WGS sequence"/>
</dbReference>
<gene>
    <name evidence="6" type="ORF">Fcan01_20429</name>
</gene>
<feature type="domain" description="Carboxylesterase type B" evidence="5">
    <location>
        <begin position="718"/>
        <end position="1102"/>
    </location>
</feature>
<dbReference type="PROSITE" id="PS00122">
    <property type="entry name" value="CARBOXYLESTERASE_B_1"/>
    <property type="match status" value="1"/>
</dbReference>
<comment type="similarity">
    <text evidence="1">Belongs to the type-B carboxylesterase/lipase family.</text>
</comment>
<dbReference type="Pfam" id="PF00135">
    <property type="entry name" value="COesterase"/>
    <property type="match status" value="1"/>
</dbReference>
<evidence type="ECO:0000313" key="7">
    <source>
        <dbReference type="Proteomes" id="UP000198287"/>
    </source>
</evidence>
<keyword evidence="7" id="KW-1185">Reference proteome</keyword>
<proteinExistence type="inferred from homology"/>
<dbReference type="Gene3D" id="3.40.50.1820">
    <property type="entry name" value="alpha/beta hydrolase"/>
    <property type="match status" value="2"/>
</dbReference>
<organism evidence="6 7">
    <name type="scientific">Folsomia candida</name>
    <name type="common">Springtail</name>
    <dbReference type="NCBI Taxonomy" id="158441"/>
    <lineage>
        <taxon>Eukaryota</taxon>
        <taxon>Metazoa</taxon>
        <taxon>Ecdysozoa</taxon>
        <taxon>Arthropoda</taxon>
        <taxon>Hexapoda</taxon>
        <taxon>Collembola</taxon>
        <taxon>Entomobryomorpha</taxon>
        <taxon>Isotomoidea</taxon>
        <taxon>Isotomidae</taxon>
        <taxon>Proisotominae</taxon>
        <taxon>Folsomia</taxon>
    </lineage>
</organism>
<dbReference type="InterPro" id="IPR029058">
    <property type="entry name" value="AB_hydrolase_fold"/>
</dbReference>
<dbReference type="OrthoDB" id="6745081at2759"/>
<evidence type="ECO:0000256" key="4">
    <source>
        <dbReference type="ARBA" id="ARBA00023180"/>
    </source>
</evidence>
<dbReference type="PANTHER" id="PTHR11559">
    <property type="entry name" value="CARBOXYLESTERASE"/>
    <property type="match status" value="1"/>
</dbReference>
<feature type="non-terminal residue" evidence="6">
    <location>
        <position position="1"/>
    </location>
</feature>
<keyword evidence="4" id="KW-0325">Glycoprotein</keyword>
<reference evidence="6 7" key="1">
    <citation type="submission" date="2015-12" db="EMBL/GenBank/DDBJ databases">
        <title>The genome of Folsomia candida.</title>
        <authorList>
            <person name="Faddeeva A."/>
            <person name="Derks M.F."/>
            <person name="Anvar Y."/>
            <person name="Smit S."/>
            <person name="Van Straalen N."/>
            <person name="Roelofs D."/>
        </authorList>
    </citation>
    <scope>NUCLEOTIDE SEQUENCE [LARGE SCALE GENOMIC DNA]</scope>
    <source>
        <strain evidence="6 7">VU population</strain>
        <tissue evidence="6">Whole body</tissue>
    </source>
</reference>
<dbReference type="InterPro" id="IPR019826">
    <property type="entry name" value="Carboxylesterase_B_AS"/>
</dbReference>
<evidence type="ECO:0000256" key="3">
    <source>
        <dbReference type="ARBA" id="ARBA00022801"/>
    </source>
</evidence>
<comment type="caution">
    <text evidence="6">The sequence shown here is derived from an EMBL/GenBank/DDBJ whole genome shotgun (WGS) entry which is preliminary data.</text>
</comment>
<sequence>FKMSTFLTYKPIFDSIMKRMEDPSPQVRGVAAPKNSKVENDGAWAMSWLSEGFAEVDREIRAIKLHPDNDFEYGPDPYIPYREAHIPRNPEDMAAASTLLQTAFARKDYFDGTRVDQNIRRIIKDFVDEKNENDPKKFKFYAYPLRLPKGSEGLEIADYYKKNGIAEGEDFNAPLSVSLWRRELCLTTGADYVGSIDDPCTGGNEAYSAAAIDTIKLMGSRMPAELNEVVTLAGFIYHKTDLLARCEAGTMEISVPTDKNPTPCEFFECRWWDAAMPVYFKLAIAFNNGVGVPVDEKWIPLGTRICPSIRKAIEIIIRYDEIIDVFQDVTSNEPMNEVHLALRYGGVEAVKDYAIACAATVDEVATCQCIAGDAGHDYATDIATGSCAWYAHVPHYRGYTQLAETRHLTHEKYATLVAKSNHGPFITCELAHSGELGTLHDDQWKPMATITHLEPYVAGECEHCEAICAWVVNRCLYRDDRRGKEAALRKLVKKAVHLNGDKTMDGFFGEIVSICAGDKVPEYMIKQCVTAVEAAWKTLRAAGGDMPPTMVAKQLVENHVRLDKAYIDSHYYPEAYALRRGMTGAISIMYDRTDMAPYPRILDAAIIHSTQMEKKMRESVTIPDVGTITGKIEELPHFGVEMASFYGIPYAQQPLRFAPITSWPRTLGNFSADEKIACIQRDSTMVPAAMQREDCLVLNIFKRAGSRPHPVPVLVAIHGFFTLESDQAPGNLGLLDQITAIKWVQKYISNFGGDPNLITIYGGSAGGSSVGLLTDYVDPIDEPFKLNFHRSIGASGDNLAGWTLNKNAFYESKQFTQRLHCNQSDESELLACLRTRTTSQIYDGIGANFYSAPSIQSRAKISPKYIVVPDDPSNVLPKNRRQVPYLLGSNLHDGSFLLSRYLKTALKPKKAHLDGTYLQNEFVQRLLQSVHFGEMKDTPVGSIDSLITLYLGDSRWSQNFTQIAPHVVDLYSAFYFKIPTLLKAKSVATTSTPSYLYSFDYHTERRTFYEEMGGDHLVPKGVTHTDELHFLFDFGAEYGGEFTKEEHNVSRILCGIFYNFMLSGNPNGDGEQNALLGHDVPPHWPKVDHLNDAYWSLTSQAKLVPHYAMGYHPAQNQAKPVKYENKRGLVR</sequence>
<keyword evidence="3" id="KW-0378">Hydrolase</keyword>
<dbReference type="SUPFAM" id="SSF53474">
    <property type="entry name" value="alpha/beta-Hydrolases"/>
    <property type="match status" value="1"/>
</dbReference>